<protein>
    <recommendedName>
        <fullName evidence="3">RNase H type-1 domain-containing protein</fullName>
    </recommendedName>
</protein>
<evidence type="ECO:0000313" key="2">
    <source>
        <dbReference type="Proteomes" id="UP000290289"/>
    </source>
</evidence>
<proteinExistence type="predicted"/>
<keyword evidence="2" id="KW-1185">Reference proteome</keyword>
<organism evidence="1 2">
    <name type="scientific">Malus domestica</name>
    <name type="common">Apple</name>
    <name type="synonym">Pyrus malus</name>
    <dbReference type="NCBI Taxonomy" id="3750"/>
    <lineage>
        <taxon>Eukaryota</taxon>
        <taxon>Viridiplantae</taxon>
        <taxon>Streptophyta</taxon>
        <taxon>Embryophyta</taxon>
        <taxon>Tracheophyta</taxon>
        <taxon>Spermatophyta</taxon>
        <taxon>Magnoliopsida</taxon>
        <taxon>eudicotyledons</taxon>
        <taxon>Gunneridae</taxon>
        <taxon>Pentapetalae</taxon>
        <taxon>rosids</taxon>
        <taxon>fabids</taxon>
        <taxon>Rosales</taxon>
        <taxon>Rosaceae</taxon>
        <taxon>Amygdaloideae</taxon>
        <taxon>Maleae</taxon>
        <taxon>Malus</taxon>
    </lineage>
</organism>
<reference evidence="1 2" key="1">
    <citation type="submission" date="2018-10" db="EMBL/GenBank/DDBJ databases">
        <title>A high-quality apple genome assembly.</title>
        <authorList>
            <person name="Hu J."/>
        </authorList>
    </citation>
    <scope>NUCLEOTIDE SEQUENCE [LARGE SCALE GENOMIC DNA]</scope>
    <source>
        <strain evidence="2">cv. HFTH1</strain>
        <tissue evidence="1">Young leaf</tissue>
    </source>
</reference>
<dbReference type="EMBL" id="RDQH01000338">
    <property type="protein sequence ID" value="RXH81034.1"/>
    <property type="molecule type" value="Genomic_DNA"/>
</dbReference>
<evidence type="ECO:0000313" key="1">
    <source>
        <dbReference type="EMBL" id="RXH81034.1"/>
    </source>
</evidence>
<name>A0A498IFW2_MALDO</name>
<dbReference type="Proteomes" id="UP000290289">
    <property type="component" value="Chromosome 12"/>
</dbReference>
<evidence type="ECO:0008006" key="3">
    <source>
        <dbReference type="Google" id="ProtNLM"/>
    </source>
</evidence>
<gene>
    <name evidence="1" type="ORF">DVH24_004948</name>
</gene>
<dbReference type="AlphaFoldDB" id="A0A498IFW2"/>
<sequence length="104" mass="12321">MTWHNLDRLIFKSTVHARFIDASFWWVEWRHTFRETNFVTDALVHFGVSLTSPHIWDHCLPSSALPGFHFDCIVAKYEVDKARYEVKVAATERLFQANERRKAN</sequence>
<comment type="caution">
    <text evidence="1">The sequence shown here is derived from an EMBL/GenBank/DDBJ whole genome shotgun (WGS) entry which is preliminary data.</text>
</comment>
<accession>A0A498IFW2</accession>